<name>A0A5C3QKJ4_9AGAR</name>
<dbReference type="Proteomes" id="UP000305067">
    <property type="component" value="Unassembled WGS sequence"/>
</dbReference>
<organism evidence="2 3">
    <name type="scientific">Pterulicium gracile</name>
    <dbReference type="NCBI Taxonomy" id="1884261"/>
    <lineage>
        <taxon>Eukaryota</taxon>
        <taxon>Fungi</taxon>
        <taxon>Dikarya</taxon>
        <taxon>Basidiomycota</taxon>
        <taxon>Agaricomycotina</taxon>
        <taxon>Agaricomycetes</taxon>
        <taxon>Agaricomycetidae</taxon>
        <taxon>Agaricales</taxon>
        <taxon>Pleurotineae</taxon>
        <taxon>Pterulaceae</taxon>
        <taxon>Pterulicium</taxon>
    </lineage>
</organism>
<dbReference type="AlphaFoldDB" id="A0A5C3QKJ4"/>
<evidence type="ECO:0000313" key="2">
    <source>
        <dbReference type="EMBL" id="TFK98883.1"/>
    </source>
</evidence>
<gene>
    <name evidence="2" type="ORF">BDV98DRAFT_595239</name>
</gene>
<evidence type="ECO:0008006" key="4">
    <source>
        <dbReference type="Google" id="ProtNLM"/>
    </source>
</evidence>
<evidence type="ECO:0000313" key="3">
    <source>
        <dbReference type="Proteomes" id="UP000305067"/>
    </source>
</evidence>
<reference evidence="2 3" key="1">
    <citation type="journal article" date="2019" name="Nat. Ecol. Evol.">
        <title>Megaphylogeny resolves global patterns of mushroom evolution.</title>
        <authorList>
            <person name="Varga T."/>
            <person name="Krizsan K."/>
            <person name="Foldi C."/>
            <person name="Dima B."/>
            <person name="Sanchez-Garcia M."/>
            <person name="Sanchez-Ramirez S."/>
            <person name="Szollosi G.J."/>
            <person name="Szarkandi J.G."/>
            <person name="Papp V."/>
            <person name="Albert L."/>
            <person name="Andreopoulos W."/>
            <person name="Angelini C."/>
            <person name="Antonin V."/>
            <person name="Barry K.W."/>
            <person name="Bougher N.L."/>
            <person name="Buchanan P."/>
            <person name="Buyck B."/>
            <person name="Bense V."/>
            <person name="Catcheside P."/>
            <person name="Chovatia M."/>
            <person name="Cooper J."/>
            <person name="Damon W."/>
            <person name="Desjardin D."/>
            <person name="Finy P."/>
            <person name="Geml J."/>
            <person name="Haridas S."/>
            <person name="Hughes K."/>
            <person name="Justo A."/>
            <person name="Karasinski D."/>
            <person name="Kautmanova I."/>
            <person name="Kiss B."/>
            <person name="Kocsube S."/>
            <person name="Kotiranta H."/>
            <person name="LaButti K.M."/>
            <person name="Lechner B.E."/>
            <person name="Liimatainen K."/>
            <person name="Lipzen A."/>
            <person name="Lukacs Z."/>
            <person name="Mihaltcheva S."/>
            <person name="Morgado L.N."/>
            <person name="Niskanen T."/>
            <person name="Noordeloos M.E."/>
            <person name="Ohm R.A."/>
            <person name="Ortiz-Santana B."/>
            <person name="Ovrebo C."/>
            <person name="Racz N."/>
            <person name="Riley R."/>
            <person name="Savchenko A."/>
            <person name="Shiryaev A."/>
            <person name="Soop K."/>
            <person name="Spirin V."/>
            <person name="Szebenyi C."/>
            <person name="Tomsovsky M."/>
            <person name="Tulloss R.E."/>
            <person name="Uehling J."/>
            <person name="Grigoriev I.V."/>
            <person name="Vagvolgyi C."/>
            <person name="Papp T."/>
            <person name="Martin F.M."/>
            <person name="Miettinen O."/>
            <person name="Hibbett D.S."/>
            <person name="Nagy L.G."/>
        </authorList>
    </citation>
    <scope>NUCLEOTIDE SEQUENCE [LARGE SCALE GENOMIC DNA]</scope>
    <source>
        <strain evidence="2 3">CBS 309.79</strain>
    </source>
</reference>
<feature type="compositionally biased region" description="Low complexity" evidence="1">
    <location>
        <begin position="65"/>
        <end position="84"/>
    </location>
</feature>
<keyword evidence="3" id="KW-1185">Reference proteome</keyword>
<accession>A0A5C3QKJ4</accession>
<proteinExistence type="predicted"/>
<evidence type="ECO:0000256" key="1">
    <source>
        <dbReference type="SAM" id="MobiDB-lite"/>
    </source>
</evidence>
<feature type="region of interest" description="Disordered" evidence="1">
    <location>
        <begin position="62"/>
        <end position="84"/>
    </location>
</feature>
<dbReference type="EMBL" id="ML178836">
    <property type="protein sequence ID" value="TFK98883.1"/>
    <property type="molecule type" value="Genomic_DNA"/>
</dbReference>
<protein>
    <recommendedName>
        <fullName evidence="4">F-box domain-containing protein</fullName>
    </recommendedName>
</protein>
<sequence>MSPSQISDMCNQVTATTLDEVRAIMTVNEEFTATPSSPISLLPPELLSITLTLVVRSYHSPPLPGSTSSSPSSPSQAALTSPTPTKLLSPYIPTPYPTLIALTLVSRLWRSTALACQPFWAAAFQLPAISSPRSRRFSDLQAKMIQTRIEKTQTDSMLQRIGEAPLTLRLCSEIFHLLRSEPWLQTSLRRMFDPERLEAFHFKSTFRPTLEVGIDIASWPGLRPSDDHTGRICFPKLHTIDLHSISYPTDVSATLLNTLLTSEKPALRVLSLDACRVPWAAFLPAPTSADEATPAVLTHDQPISPHFPQALISLTLKRFFHPRPPLPTFLALIAASRSTLRHLELEYALPQEMYYASFASPEIFQLASSARAALPDVSSGGMQDDSSSAWGPIHLPMLETMVARCNILAINNLLKCISLPTTTAATTTSKHPLPRPATDVTFHVDVPSLISSLSADICEQEEEREGLIRGLVRWCIRRSGEDVDGDRARVRVRLDSEHNSSSNVLNLRIGDERVGKLAIEFSPVVPVGMVSGALEGLAVEYVEY</sequence>